<dbReference type="AlphaFoldDB" id="A0A9X6QM34"/>
<dbReference type="SUPFAM" id="SSF46955">
    <property type="entry name" value="Putative DNA-binding domain"/>
    <property type="match status" value="1"/>
</dbReference>
<dbReference type="Proteomes" id="UP000195120">
    <property type="component" value="Unassembled WGS sequence"/>
</dbReference>
<name>A0A9X6QM34_BACTU</name>
<comment type="caution">
    <text evidence="1">The sequence shown here is derived from an EMBL/GenBank/DDBJ whole genome shotgun (WGS) entry which is preliminary data.</text>
</comment>
<organism evidence="1 2">
    <name type="scientific">Bacillus thuringiensis serovar iberica</name>
    <dbReference type="NCBI Taxonomy" id="180866"/>
    <lineage>
        <taxon>Bacteria</taxon>
        <taxon>Bacillati</taxon>
        <taxon>Bacillota</taxon>
        <taxon>Bacilli</taxon>
        <taxon>Bacillales</taxon>
        <taxon>Bacillaceae</taxon>
        <taxon>Bacillus</taxon>
        <taxon>Bacillus cereus group</taxon>
    </lineage>
</organism>
<evidence type="ECO:0000313" key="2">
    <source>
        <dbReference type="Proteomes" id="UP000195120"/>
    </source>
</evidence>
<proteinExistence type="predicted"/>
<evidence type="ECO:0000313" key="1">
    <source>
        <dbReference type="EMBL" id="OUB44880.1"/>
    </source>
</evidence>
<dbReference type="EMBL" id="MOOP01000124">
    <property type="protein sequence ID" value="OUB44880.1"/>
    <property type="molecule type" value="Genomic_DNA"/>
</dbReference>
<protein>
    <recommendedName>
        <fullName evidence="3">HTH merR-type domain-containing protein</fullName>
    </recommendedName>
</protein>
<reference evidence="1 2" key="1">
    <citation type="submission" date="2016-10" db="EMBL/GenBank/DDBJ databases">
        <title>Comparative genomics of Bacillus thuringiensis reveals a path to pathogens against multiple invertebrate hosts.</title>
        <authorList>
            <person name="Zheng J."/>
            <person name="Gao Q."/>
            <person name="Liu H."/>
            <person name="Peng D."/>
            <person name="Ruan L."/>
            <person name="Sun M."/>
        </authorList>
    </citation>
    <scope>NUCLEOTIDE SEQUENCE [LARGE SCALE GENOMIC DNA]</scope>
    <source>
        <strain evidence="1">BGSC 4BW1</strain>
    </source>
</reference>
<evidence type="ECO:0008006" key="3">
    <source>
        <dbReference type="Google" id="ProtNLM"/>
    </source>
</evidence>
<accession>A0A9X6QM34</accession>
<sequence length="170" mass="20246">MSYKNKRKIQYLNGGGLVEKWHSIQELADKLSMSHTSISRYINQFPNFFDVKKTGKRKMIAASGEKVLRRIKTLFEEGKTKEEVRAILEGDSPVVHVINEEDQILTYLNRLEEQNAQLFKELQEQKAYIQERDQQYFEVLNKVLETKQKITSDVNIKKKNRWFRFFQINE</sequence>
<dbReference type="InterPro" id="IPR009061">
    <property type="entry name" value="DNA-bd_dom_put_sf"/>
</dbReference>
<gene>
    <name evidence="1" type="ORF">BK741_21660</name>
</gene>